<proteinExistence type="predicted"/>
<protein>
    <recommendedName>
        <fullName evidence="4">Lipocalin-like domain-containing protein</fullName>
    </recommendedName>
</protein>
<evidence type="ECO:0000313" key="3">
    <source>
        <dbReference type="Proteomes" id="UP000176244"/>
    </source>
</evidence>
<organism evidence="2 3">
    <name type="scientific">Acetobacterium wieringae</name>
    <dbReference type="NCBI Taxonomy" id="52694"/>
    <lineage>
        <taxon>Bacteria</taxon>
        <taxon>Bacillati</taxon>
        <taxon>Bacillota</taxon>
        <taxon>Clostridia</taxon>
        <taxon>Eubacteriales</taxon>
        <taxon>Eubacteriaceae</taxon>
        <taxon>Acetobacterium</taxon>
    </lineage>
</organism>
<comment type="caution">
    <text evidence="2">The sequence shown here is derived from an EMBL/GenBank/DDBJ whole genome shotgun (WGS) entry which is preliminary data.</text>
</comment>
<dbReference type="RefSeq" id="WP_070370732.1">
    <property type="nucleotide sequence ID" value="NZ_JAYFRG010000044.1"/>
</dbReference>
<dbReference type="EMBL" id="LKEU01000027">
    <property type="protein sequence ID" value="OFV70818.1"/>
    <property type="molecule type" value="Genomic_DNA"/>
</dbReference>
<feature type="chain" id="PRO_5009478276" description="Lipocalin-like domain-containing protein" evidence="1">
    <location>
        <begin position="27"/>
        <end position="138"/>
    </location>
</feature>
<name>A0A1F2PHL1_9FIRM</name>
<reference evidence="2 3" key="1">
    <citation type="submission" date="2015-09" db="EMBL/GenBank/DDBJ databases">
        <title>Genome sequence of Acetobacterium wieringae DSM 1911.</title>
        <authorList>
            <person name="Poehlein A."/>
            <person name="Bengelsdorf F.R."/>
            <person name="Schiel-Bengelsdorf B."/>
            <person name="Duerre P."/>
            <person name="Daniel R."/>
        </authorList>
    </citation>
    <scope>NUCLEOTIDE SEQUENCE [LARGE SCALE GENOMIC DNA]</scope>
    <source>
        <strain evidence="2 3">DSM 1911</strain>
    </source>
</reference>
<dbReference type="PROSITE" id="PS51257">
    <property type="entry name" value="PROKAR_LIPOPROTEIN"/>
    <property type="match status" value="1"/>
</dbReference>
<accession>A0A1F2PHL1</accession>
<feature type="signal peptide" evidence="1">
    <location>
        <begin position="1"/>
        <end position="26"/>
    </location>
</feature>
<evidence type="ECO:0000256" key="1">
    <source>
        <dbReference type="SAM" id="SignalP"/>
    </source>
</evidence>
<keyword evidence="1" id="KW-0732">Signal</keyword>
<dbReference type="AlphaFoldDB" id="A0A1F2PHL1"/>
<gene>
    <name evidence="2" type="ORF">ACWI_14040</name>
</gene>
<dbReference type="Proteomes" id="UP000176244">
    <property type="component" value="Unassembled WGS sequence"/>
</dbReference>
<sequence>MTRNVWITGLLLFLFAVLCGCSVKPAAENKPPVLTDDPDQLVGKWELLGDNGYYETYEFTADHQVIIENRTLGKWVKVVYTYEDVSGLLVFTHGQRFESDQFIGTLDNLGMISYDVDAHALFIFNNTYNRVDAFSQSH</sequence>
<evidence type="ECO:0000313" key="2">
    <source>
        <dbReference type="EMBL" id="OFV70818.1"/>
    </source>
</evidence>
<evidence type="ECO:0008006" key="4">
    <source>
        <dbReference type="Google" id="ProtNLM"/>
    </source>
</evidence>